<organism evidence="2 3">
    <name type="scientific">Rhamnella rubrinervis</name>
    <dbReference type="NCBI Taxonomy" id="2594499"/>
    <lineage>
        <taxon>Eukaryota</taxon>
        <taxon>Viridiplantae</taxon>
        <taxon>Streptophyta</taxon>
        <taxon>Embryophyta</taxon>
        <taxon>Tracheophyta</taxon>
        <taxon>Spermatophyta</taxon>
        <taxon>Magnoliopsida</taxon>
        <taxon>eudicotyledons</taxon>
        <taxon>Gunneridae</taxon>
        <taxon>Pentapetalae</taxon>
        <taxon>rosids</taxon>
        <taxon>fabids</taxon>
        <taxon>Rosales</taxon>
        <taxon>Rhamnaceae</taxon>
        <taxon>rhamnoid group</taxon>
        <taxon>Rhamneae</taxon>
        <taxon>Rhamnella</taxon>
    </lineage>
</organism>
<evidence type="ECO:0000313" key="2">
    <source>
        <dbReference type="EMBL" id="KAF3457258.1"/>
    </source>
</evidence>
<gene>
    <name evidence="2" type="ORF">FNV43_RR01915</name>
</gene>
<dbReference type="AlphaFoldDB" id="A0A8K0HT37"/>
<keyword evidence="3" id="KW-1185">Reference proteome</keyword>
<reference evidence="2" key="1">
    <citation type="submission" date="2020-03" db="EMBL/GenBank/DDBJ databases">
        <title>A high-quality chromosome-level genome assembly of a woody plant with both climbing and erect habits, Rhamnella rubrinervis.</title>
        <authorList>
            <person name="Lu Z."/>
            <person name="Yang Y."/>
            <person name="Zhu X."/>
            <person name="Sun Y."/>
        </authorList>
    </citation>
    <scope>NUCLEOTIDE SEQUENCE</scope>
    <source>
        <strain evidence="2">BYM</strain>
        <tissue evidence="2">Leaf</tissue>
    </source>
</reference>
<name>A0A8K0HT37_9ROSA</name>
<dbReference type="Proteomes" id="UP000796880">
    <property type="component" value="Unassembled WGS sequence"/>
</dbReference>
<feature type="region of interest" description="Disordered" evidence="1">
    <location>
        <begin position="1"/>
        <end position="22"/>
    </location>
</feature>
<comment type="caution">
    <text evidence="2">The sequence shown here is derived from an EMBL/GenBank/DDBJ whole genome shotgun (WGS) entry which is preliminary data.</text>
</comment>
<evidence type="ECO:0000256" key="1">
    <source>
        <dbReference type="SAM" id="MobiDB-lite"/>
    </source>
</evidence>
<dbReference type="EMBL" id="VOIH02000001">
    <property type="protein sequence ID" value="KAF3457258.1"/>
    <property type="molecule type" value="Genomic_DNA"/>
</dbReference>
<proteinExistence type="predicted"/>
<accession>A0A8K0HT37</accession>
<sequence>MMIMRTKDGDEGEGEPPMTTGKLNEHHLAKEVINKIRDVALEAEDVIEAAESAVDEECNHSTEGEEMLKRKMWPSSKARKVIEDMTKMISKVNSYLAEDRPRCLDILALSDNHWPREVDDGGAHCSKPDPVSANEMFLEIHSDTGPSESSVIRVRRLSIQVITCKFTFSNTSGKKTVVYLKCLVETVSCLVIFTQMVPLYDLYLIYVSGGWSKTC</sequence>
<protein>
    <submittedName>
        <fullName evidence="2">Uncharacterized protein</fullName>
    </submittedName>
</protein>
<evidence type="ECO:0000313" key="3">
    <source>
        <dbReference type="Proteomes" id="UP000796880"/>
    </source>
</evidence>